<organism evidence="3">
    <name type="scientific">marine metagenome</name>
    <dbReference type="NCBI Taxonomy" id="408172"/>
    <lineage>
        <taxon>unclassified sequences</taxon>
        <taxon>metagenomes</taxon>
        <taxon>ecological metagenomes</taxon>
    </lineage>
</organism>
<proteinExistence type="predicted"/>
<dbReference type="PIRSF" id="PIRSF000498">
    <property type="entry name" value="Riboflavin_syn_A"/>
    <property type="match status" value="1"/>
</dbReference>
<feature type="domain" description="Lumazine-binding" evidence="2">
    <location>
        <begin position="93"/>
        <end position="178"/>
    </location>
</feature>
<dbReference type="Gene3D" id="2.40.30.20">
    <property type="match status" value="2"/>
</dbReference>
<gene>
    <name evidence="3" type="ORF">METZ01_LOCUS419214</name>
</gene>
<sequence length="178" mass="18803">MFTGIIQELGITKISAGSYISIGAVSSITGLNLGDSVSVNGVCLTVSHIGDQQFSADTMPETLRRSNLGLLTPNDPVNLEKALTLNAPIGGHLIQGHVDATGTLLSIEEESDAVLLKFQAPPEIMKYVVWKGFICVDGISLTIIDNDSATFSVSVVQYTRQNTPLGSARIGSTVNLEV</sequence>
<dbReference type="NCBIfam" id="TIGR00187">
    <property type="entry name" value="ribE"/>
    <property type="match status" value="1"/>
</dbReference>
<dbReference type="InterPro" id="IPR026017">
    <property type="entry name" value="Lumazine-bd_dom"/>
</dbReference>
<dbReference type="EMBL" id="UINC01165135">
    <property type="protein sequence ID" value="SVD66360.1"/>
    <property type="molecule type" value="Genomic_DNA"/>
</dbReference>
<accession>A0A382X656</accession>
<reference evidence="3" key="1">
    <citation type="submission" date="2018-05" db="EMBL/GenBank/DDBJ databases">
        <authorList>
            <person name="Lanie J.A."/>
            <person name="Ng W.-L."/>
            <person name="Kazmierczak K.M."/>
            <person name="Andrzejewski T.M."/>
            <person name="Davidsen T.M."/>
            <person name="Wayne K.J."/>
            <person name="Tettelin H."/>
            <person name="Glass J.I."/>
            <person name="Rusch D."/>
            <person name="Podicherti R."/>
            <person name="Tsui H.-C.T."/>
            <person name="Winkler M.E."/>
        </authorList>
    </citation>
    <scope>NUCLEOTIDE SEQUENCE</scope>
</reference>
<dbReference type="InterPro" id="IPR017938">
    <property type="entry name" value="Riboflavin_synthase-like_b-brl"/>
</dbReference>
<dbReference type="InterPro" id="IPR001783">
    <property type="entry name" value="Lumazine-bd"/>
</dbReference>
<dbReference type="NCBIfam" id="NF006767">
    <property type="entry name" value="PRK09289.1"/>
    <property type="match status" value="1"/>
</dbReference>
<dbReference type="Pfam" id="PF00677">
    <property type="entry name" value="Lum_binding"/>
    <property type="match status" value="2"/>
</dbReference>
<evidence type="ECO:0000259" key="2">
    <source>
        <dbReference type="PROSITE" id="PS51177"/>
    </source>
</evidence>
<dbReference type="GO" id="GO:0009231">
    <property type="term" value="P:riboflavin biosynthetic process"/>
    <property type="evidence" value="ECO:0007669"/>
    <property type="project" value="TreeGrafter"/>
</dbReference>
<protein>
    <recommendedName>
        <fullName evidence="2">Lumazine-binding domain-containing protein</fullName>
    </recommendedName>
</protein>
<feature type="non-terminal residue" evidence="3">
    <location>
        <position position="178"/>
    </location>
</feature>
<dbReference type="PROSITE" id="PS51177">
    <property type="entry name" value="LUMAZINE_BIND"/>
    <property type="match status" value="2"/>
</dbReference>
<dbReference type="CDD" id="cd00402">
    <property type="entry name" value="Riboflavin_synthase_like"/>
    <property type="match status" value="1"/>
</dbReference>
<dbReference type="PANTHER" id="PTHR21098:SF0">
    <property type="entry name" value="RIBOFLAVIN SYNTHASE"/>
    <property type="match status" value="1"/>
</dbReference>
<dbReference type="InterPro" id="IPR023366">
    <property type="entry name" value="ATP_synth_asu-like_sf"/>
</dbReference>
<feature type="domain" description="Lumazine-binding" evidence="2">
    <location>
        <begin position="1"/>
        <end position="92"/>
    </location>
</feature>
<dbReference type="SUPFAM" id="SSF63380">
    <property type="entry name" value="Riboflavin synthase domain-like"/>
    <property type="match status" value="2"/>
</dbReference>
<name>A0A382X656_9ZZZZ</name>
<dbReference type="PANTHER" id="PTHR21098">
    <property type="entry name" value="RIBOFLAVIN SYNTHASE ALPHA CHAIN"/>
    <property type="match status" value="1"/>
</dbReference>
<keyword evidence="1" id="KW-0677">Repeat</keyword>
<evidence type="ECO:0000256" key="1">
    <source>
        <dbReference type="ARBA" id="ARBA00022737"/>
    </source>
</evidence>
<evidence type="ECO:0000313" key="3">
    <source>
        <dbReference type="EMBL" id="SVD66360.1"/>
    </source>
</evidence>
<dbReference type="GO" id="GO:0004746">
    <property type="term" value="F:riboflavin synthase activity"/>
    <property type="evidence" value="ECO:0007669"/>
    <property type="project" value="TreeGrafter"/>
</dbReference>
<dbReference type="AlphaFoldDB" id="A0A382X656"/>